<organism evidence="4 5">
    <name type="scientific">Etheostoma spectabile</name>
    <name type="common">orangethroat darter</name>
    <dbReference type="NCBI Taxonomy" id="54343"/>
    <lineage>
        <taxon>Eukaryota</taxon>
        <taxon>Metazoa</taxon>
        <taxon>Chordata</taxon>
        <taxon>Craniata</taxon>
        <taxon>Vertebrata</taxon>
        <taxon>Euteleostomi</taxon>
        <taxon>Actinopterygii</taxon>
        <taxon>Neopterygii</taxon>
        <taxon>Teleostei</taxon>
        <taxon>Neoteleostei</taxon>
        <taxon>Acanthomorphata</taxon>
        <taxon>Eupercaria</taxon>
        <taxon>Perciformes</taxon>
        <taxon>Percoidei</taxon>
        <taxon>Percidae</taxon>
        <taxon>Etheostomatinae</taxon>
        <taxon>Etheostoma</taxon>
    </lineage>
</organism>
<evidence type="ECO:0000256" key="2">
    <source>
        <dbReference type="ARBA" id="ARBA00049339"/>
    </source>
</evidence>
<dbReference type="Gene3D" id="1.10.730.10">
    <property type="entry name" value="Isoleucyl-tRNA Synthetase, Domain 1"/>
    <property type="match status" value="1"/>
</dbReference>
<protein>
    <recommendedName>
        <fullName evidence="1">arginine--tRNA ligase</fullName>
        <ecNumber evidence="1">6.1.1.19</ecNumber>
    </recommendedName>
</protein>
<dbReference type="InterPro" id="IPR008909">
    <property type="entry name" value="DALR_anticod-bd"/>
</dbReference>
<comment type="catalytic activity">
    <reaction evidence="2">
        <text>tRNA(Arg) + L-arginine + ATP = L-arginyl-tRNA(Arg) + AMP + diphosphate</text>
        <dbReference type="Rhea" id="RHEA:20301"/>
        <dbReference type="Rhea" id="RHEA-COMP:9658"/>
        <dbReference type="Rhea" id="RHEA-COMP:9673"/>
        <dbReference type="ChEBI" id="CHEBI:30616"/>
        <dbReference type="ChEBI" id="CHEBI:32682"/>
        <dbReference type="ChEBI" id="CHEBI:33019"/>
        <dbReference type="ChEBI" id="CHEBI:78442"/>
        <dbReference type="ChEBI" id="CHEBI:78513"/>
        <dbReference type="ChEBI" id="CHEBI:456215"/>
        <dbReference type="EC" id="6.1.1.19"/>
    </reaction>
</comment>
<sequence>MYNGEFLFPRYFNWSVFASVTPPLPVVLWFSCRSIARLANIDEATLRKAAETTEVLLDHEKEWKLGKCILRFPEILQKILDDLLLHTLCDYLYELATTFTEFYDSCYCVEKDRQT</sequence>
<dbReference type="Proteomes" id="UP000327493">
    <property type="component" value="Chromosome 13"/>
</dbReference>
<keyword evidence="5" id="KW-1185">Reference proteome</keyword>
<dbReference type="SMART" id="SM00836">
    <property type="entry name" value="DALR_1"/>
    <property type="match status" value="1"/>
</dbReference>
<evidence type="ECO:0000313" key="5">
    <source>
        <dbReference type="Proteomes" id="UP000327493"/>
    </source>
</evidence>
<name>A0A5J5D182_9PERO</name>
<reference evidence="4 5" key="1">
    <citation type="submission" date="2019-08" db="EMBL/GenBank/DDBJ databases">
        <title>A chromosome-level genome assembly, high-density linkage maps, and genome scans reveal the genomic architecture of hybrid incompatibilities underlying speciation via character displacement in darters (Percidae: Etheostominae).</title>
        <authorList>
            <person name="Moran R.L."/>
            <person name="Catchen J.M."/>
            <person name="Fuller R.C."/>
        </authorList>
    </citation>
    <scope>NUCLEOTIDE SEQUENCE [LARGE SCALE GENOMIC DNA]</scope>
    <source>
        <strain evidence="4">EspeVRDwgs_2016</strain>
        <tissue evidence="4">Muscle</tissue>
    </source>
</reference>
<comment type="caution">
    <text evidence="4">The sequence shown here is derived from an EMBL/GenBank/DDBJ whole genome shotgun (WGS) entry which is preliminary data.</text>
</comment>
<evidence type="ECO:0000313" key="4">
    <source>
        <dbReference type="EMBL" id="KAA8586496.1"/>
    </source>
</evidence>
<dbReference type="SUPFAM" id="SSF47323">
    <property type="entry name" value="Anticodon-binding domain of a subclass of class I aminoacyl-tRNA synthetases"/>
    <property type="match status" value="1"/>
</dbReference>
<dbReference type="EMBL" id="VOFY01000013">
    <property type="protein sequence ID" value="KAA8586496.1"/>
    <property type="molecule type" value="Genomic_DNA"/>
</dbReference>
<dbReference type="GO" id="GO:0006420">
    <property type="term" value="P:arginyl-tRNA aminoacylation"/>
    <property type="evidence" value="ECO:0007669"/>
    <property type="project" value="InterPro"/>
</dbReference>
<feature type="non-terminal residue" evidence="4">
    <location>
        <position position="115"/>
    </location>
</feature>
<dbReference type="GO" id="GO:0004814">
    <property type="term" value="F:arginine-tRNA ligase activity"/>
    <property type="evidence" value="ECO:0007669"/>
    <property type="project" value="UniProtKB-EC"/>
</dbReference>
<dbReference type="PANTHER" id="PTHR11956">
    <property type="entry name" value="ARGINYL-TRNA SYNTHETASE"/>
    <property type="match status" value="1"/>
</dbReference>
<dbReference type="GO" id="GO:0005524">
    <property type="term" value="F:ATP binding"/>
    <property type="evidence" value="ECO:0007669"/>
    <property type="project" value="InterPro"/>
</dbReference>
<dbReference type="PANTHER" id="PTHR11956:SF5">
    <property type="entry name" value="ARGININE--TRNA LIGASE, CYTOPLASMIC"/>
    <property type="match status" value="1"/>
</dbReference>
<feature type="domain" description="DALR anticodon binding" evidence="3">
    <location>
        <begin position="32"/>
        <end position="115"/>
    </location>
</feature>
<accession>A0A5J5D182</accession>
<evidence type="ECO:0000259" key="3">
    <source>
        <dbReference type="SMART" id="SM00836"/>
    </source>
</evidence>
<dbReference type="InterPro" id="IPR009080">
    <property type="entry name" value="tRNAsynth_Ia_anticodon-bd"/>
</dbReference>
<proteinExistence type="predicted"/>
<dbReference type="AlphaFoldDB" id="A0A5J5D182"/>
<evidence type="ECO:0000256" key="1">
    <source>
        <dbReference type="ARBA" id="ARBA00012837"/>
    </source>
</evidence>
<gene>
    <name evidence="4" type="ORF">FQN60_000332</name>
</gene>
<dbReference type="EC" id="6.1.1.19" evidence="1"/>
<dbReference type="Pfam" id="PF05746">
    <property type="entry name" value="DALR_1"/>
    <property type="match status" value="1"/>
</dbReference>
<dbReference type="InterPro" id="IPR001278">
    <property type="entry name" value="Arg-tRNA-ligase"/>
</dbReference>